<organism evidence="2 3">
    <name type="scientific">Pseudothermotoga thermarum DSM 5069</name>
    <dbReference type="NCBI Taxonomy" id="688269"/>
    <lineage>
        <taxon>Bacteria</taxon>
        <taxon>Thermotogati</taxon>
        <taxon>Thermotogota</taxon>
        <taxon>Thermotogae</taxon>
        <taxon>Thermotogales</taxon>
        <taxon>Thermotogaceae</taxon>
        <taxon>Pseudothermotoga</taxon>
    </lineage>
</organism>
<keyword evidence="3" id="KW-1185">Reference proteome</keyword>
<dbReference type="OrthoDB" id="9791139at2"/>
<dbReference type="InterPro" id="IPR018321">
    <property type="entry name" value="Glucosamine6P_isomerase_CS"/>
</dbReference>
<dbReference type="GO" id="GO:0042802">
    <property type="term" value="F:identical protein binding"/>
    <property type="evidence" value="ECO:0007669"/>
    <property type="project" value="TreeGrafter"/>
</dbReference>
<feature type="domain" description="Glucosamine/galactosamine-6-phosphate isomerase" evidence="1">
    <location>
        <begin position="9"/>
        <end position="229"/>
    </location>
</feature>
<dbReference type="InterPro" id="IPR006148">
    <property type="entry name" value="Glc/Gal-6P_isomerase"/>
</dbReference>
<dbReference type="HOGENOM" id="CLU_049611_1_0_0"/>
<evidence type="ECO:0000313" key="3">
    <source>
        <dbReference type="Proteomes" id="UP000006804"/>
    </source>
</evidence>
<dbReference type="InterPro" id="IPR037171">
    <property type="entry name" value="NagB/RpiA_transferase-like"/>
</dbReference>
<dbReference type="InterPro" id="IPR004547">
    <property type="entry name" value="Glucosamine6P_isomerase"/>
</dbReference>
<dbReference type="AlphaFoldDB" id="F7YVJ2"/>
<dbReference type="eggNOG" id="COG0363">
    <property type="taxonomic scope" value="Bacteria"/>
</dbReference>
<dbReference type="STRING" id="688269.Theth_1595"/>
<dbReference type="GO" id="GO:0005737">
    <property type="term" value="C:cytoplasm"/>
    <property type="evidence" value="ECO:0007669"/>
    <property type="project" value="TreeGrafter"/>
</dbReference>
<dbReference type="PROSITE" id="PS01161">
    <property type="entry name" value="GLC_GALNAC_ISOMERASE"/>
    <property type="match status" value="1"/>
</dbReference>
<dbReference type="Pfam" id="PF01182">
    <property type="entry name" value="Glucosamine_iso"/>
    <property type="match status" value="1"/>
</dbReference>
<dbReference type="GO" id="GO:0016853">
    <property type="term" value="F:isomerase activity"/>
    <property type="evidence" value="ECO:0007669"/>
    <property type="project" value="UniProtKB-KW"/>
</dbReference>
<accession>F7YVJ2</accession>
<dbReference type="PATRIC" id="fig|688269.3.peg.1643"/>
<dbReference type="GO" id="GO:0005975">
    <property type="term" value="P:carbohydrate metabolic process"/>
    <property type="evidence" value="ECO:0007669"/>
    <property type="project" value="InterPro"/>
</dbReference>
<dbReference type="CDD" id="cd01399">
    <property type="entry name" value="GlcN6P_deaminase"/>
    <property type="match status" value="1"/>
</dbReference>
<sequence length="259" mass="29008">MKIYIFPTLEETSKAAAQMAAELLKRRIKENGKAVFVAATGASQLVFLDCLCHQKGIDWSKTVMFHLDEYIGIDETHPASFRYYLRKNLVEKVHPGEVHWIQGDSINPAGECQRLSEIISKYHIDVAFVGIGENGHLAFNDPPADFETSQPYIVVELDQTCRLQQVKEGWFKSLDDVPRKAITMSIKQILTASAIIAVVPEKRKALAVKKALEGPISPDCPASILRTHQNCHLFLDADSSSLLNIAWLKQQYNIFVANS</sequence>
<protein>
    <submittedName>
        <fullName evidence="2">Glucosamine/galactosamine-6-phosphate isomerase</fullName>
    </submittedName>
</protein>
<dbReference type="KEGG" id="tta:Theth_1595"/>
<reference evidence="2 3" key="1">
    <citation type="submission" date="2010-11" db="EMBL/GenBank/DDBJ databases">
        <title>The complete genome of Thermotoga thermarum DSM 5069.</title>
        <authorList>
            <consortium name="US DOE Joint Genome Institute (JGI-PGF)"/>
            <person name="Lucas S."/>
            <person name="Copeland A."/>
            <person name="Lapidus A."/>
            <person name="Bruce D."/>
            <person name="Goodwin L."/>
            <person name="Pitluck S."/>
            <person name="Kyrpides N."/>
            <person name="Mavromatis K."/>
            <person name="Ivanova N."/>
            <person name="Zeytun A."/>
            <person name="Brettin T."/>
            <person name="Detter J.C."/>
            <person name="Tapia R."/>
            <person name="Han C."/>
            <person name="Land M."/>
            <person name="Hauser L."/>
            <person name="Markowitz V."/>
            <person name="Cheng J.-F."/>
            <person name="Hugenholtz P."/>
            <person name="Woyke T."/>
            <person name="Wu D."/>
            <person name="Spring S."/>
            <person name="Schroeder M."/>
            <person name="Brambilla E."/>
            <person name="Klenk H.-P."/>
            <person name="Eisen J.A."/>
        </authorList>
    </citation>
    <scope>NUCLEOTIDE SEQUENCE [LARGE SCALE GENOMIC DNA]</scope>
    <source>
        <strain evidence="2 3">DSM 5069</strain>
    </source>
</reference>
<keyword evidence="2" id="KW-0413">Isomerase</keyword>
<evidence type="ECO:0000259" key="1">
    <source>
        <dbReference type="Pfam" id="PF01182"/>
    </source>
</evidence>
<dbReference type="EMBL" id="CP002351">
    <property type="protein sequence ID" value="AEH51647.1"/>
    <property type="molecule type" value="Genomic_DNA"/>
</dbReference>
<dbReference type="GO" id="GO:0004342">
    <property type="term" value="F:glucosamine-6-phosphate deaminase activity"/>
    <property type="evidence" value="ECO:0007669"/>
    <property type="project" value="InterPro"/>
</dbReference>
<dbReference type="RefSeq" id="WP_013932859.1">
    <property type="nucleotide sequence ID" value="NC_015707.1"/>
</dbReference>
<gene>
    <name evidence="2" type="ORF">Theth_1595</name>
</gene>
<dbReference type="PANTHER" id="PTHR11280">
    <property type="entry name" value="GLUCOSAMINE-6-PHOSPHATE ISOMERASE"/>
    <property type="match status" value="1"/>
</dbReference>
<name>F7YVJ2_9THEM</name>
<dbReference type="Gene3D" id="3.40.50.1360">
    <property type="match status" value="1"/>
</dbReference>
<dbReference type="Proteomes" id="UP000006804">
    <property type="component" value="Chromosome"/>
</dbReference>
<evidence type="ECO:0000313" key="2">
    <source>
        <dbReference type="EMBL" id="AEH51647.1"/>
    </source>
</evidence>
<dbReference type="GO" id="GO:0006046">
    <property type="term" value="P:N-acetylglucosamine catabolic process"/>
    <property type="evidence" value="ECO:0007669"/>
    <property type="project" value="TreeGrafter"/>
</dbReference>
<dbReference type="GO" id="GO:0019262">
    <property type="term" value="P:N-acetylneuraminate catabolic process"/>
    <property type="evidence" value="ECO:0007669"/>
    <property type="project" value="TreeGrafter"/>
</dbReference>
<dbReference type="PANTHER" id="PTHR11280:SF6">
    <property type="entry name" value="GLUCOSAMINE-6-PHOSPHATE ISOMERASE NAGB"/>
    <property type="match status" value="1"/>
</dbReference>
<proteinExistence type="predicted"/>
<dbReference type="GO" id="GO:0006043">
    <property type="term" value="P:glucosamine catabolic process"/>
    <property type="evidence" value="ECO:0007669"/>
    <property type="project" value="TreeGrafter"/>
</dbReference>
<dbReference type="SUPFAM" id="SSF100950">
    <property type="entry name" value="NagB/RpiA/CoA transferase-like"/>
    <property type="match status" value="1"/>
</dbReference>